<dbReference type="EMBL" id="JAVSGH010000007">
    <property type="protein sequence ID" value="MDT3724894.1"/>
    <property type="molecule type" value="Genomic_DNA"/>
</dbReference>
<name>A0ABU3HW24_9ACTN</name>
<organism evidence="2 3">
    <name type="scientific">Streptomyces althioticus subsp. attaecolombicae</name>
    <dbReference type="NCBI Taxonomy" id="3075534"/>
    <lineage>
        <taxon>Bacteria</taxon>
        <taxon>Bacillati</taxon>
        <taxon>Actinomycetota</taxon>
        <taxon>Actinomycetes</taxon>
        <taxon>Kitasatosporales</taxon>
        <taxon>Streptomycetaceae</taxon>
        <taxon>Streptomyces</taxon>
        <taxon>Streptomyces althioticus group</taxon>
    </lineage>
</organism>
<feature type="region of interest" description="Disordered" evidence="1">
    <location>
        <begin position="1"/>
        <end position="26"/>
    </location>
</feature>
<protein>
    <submittedName>
        <fullName evidence="2">Uncharacterized protein</fullName>
    </submittedName>
</protein>
<dbReference type="Proteomes" id="UP001181313">
    <property type="component" value="Unassembled WGS sequence"/>
</dbReference>
<evidence type="ECO:0000313" key="2">
    <source>
        <dbReference type="EMBL" id="MDT3724894.1"/>
    </source>
</evidence>
<keyword evidence="3" id="KW-1185">Reference proteome</keyword>
<sequence length="98" mass="10622">MGDTTMGRQKPNKPRRPRRGSNAPRADLITLTGEAFDVQAAAAAYRCSDCHHGPARLRQDPVTGLDIVDIPHADGCPVRRGRVDALPDIRRSIAAARV</sequence>
<evidence type="ECO:0000256" key="1">
    <source>
        <dbReference type="SAM" id="MobiDB-lite"/>
    </source>
</evidence>
<gene>
    <name evidence="2" type="ORF">ROS62_08320</name>
</gene>
<accession>A0ABU3HW24</accession>
<evidence type="ECO:0000313" key="3">
    <source>
        <dbReference type="Proteomes" id="UP001181313"/>
    </source>
</evidence>
<dbReference type="RefSeq" id="WP_139118542.1">
    <property type="nucleotide sequence ID" value="NZ_JAVSGH010000007.1"/>
</dbReference>
<reference evidence="2" key="1">
    <citation type="submission" date="2024-05" db="EMBL/GenBank/DDBJ databases">
        <title>30 novel species of actinomycetes from the DSMZ collection.</title>
        <authorList>
            <person name="Nouioui I."/>
        </authorList>
    </citation>
    <scope>NUCLEOTIDE SEQUENCE</scope>
    <source>
        <strain evidence="2">DSM 41972</strain>
    </source>
</reference>
<feature type="compositionally biased region" description="Basic residues" evidence="1">
    <location>
        <begin position="10"/>
        <end position="19"/>
    </location>
</feature>
<proteinExistence type="predicted"/>
<comment type="caution">
    <text evidence="2">The sequence shown here is derived from an EMBL/GenBank/DDBJ whole genome shotgun (WGS) entry which is preliminary data.</text>
</comment>